<dbReference type="GO" id="GO:0003677">
    <property type="term" value="F:DNA binding"/>
    <property type="evidence" value="ECO:0007669"/>
    <property type="project" value="InterPro"/>
</dbReference>
<keyword evidence="6 7" id="KW-0057">Aromatic amino acid biosynthesis</keyword>
<feature type="binding site" evidence="7">
    <location>
        <position position="217"/>
    </location>
    <ligand>
        <name>ATP</name>
        <dbReference type="ChEBI" id="CHEBI:30616"/>
    </ligand>
</feature>
<dbReference type="InterPro" id="IPR031322">
    <property type="entry name" value="Shikimate/glucono_kinase"/>
</dbReference>
<dbReference type="HAMAP" id="MF_00109">
    <property type="entry name" value="Shikimate_kinase"/>
    <property type="match status" value="1"/>
</dbReference>
<dbReference type="UniPathway" id="UPA00053">
    <property type="reaction ID" value="UER00088"/>
</dbReference>
<dbReference type="Pfam" id="PF01202">
    <property type="entry name" value="SKI"/>
    <property type="match status" value="1"/>
</dbReference>
<dbReference type="Proteomes" id="UP000064967">
    <property type="component" value="Chromosome"/>
</dbReference>
<dbReference type="PANTHER" id="PTHR21087:SF16">
    <property type="entry name" value="SHIKIMATE KINASE 1, CHLOROPLASTIC"/>
    <property type="match status" value="1"/>
</dbReference>
<dbReference type="PRINTS" id="PR01100">
    <property type="entry name" value="SHIKIMTKNASE"/>
</dbReference>
<gene>
    <name evidence="7" type="primary">aroK</name>
    <name evidence="9" type="ORF">AKJ09_05634</name>
</gene>
<organism evidence="9 10">
    <name type="scientific">Labilithrix luteola</name>
    <dbReference type="NCBI Taxonomy" id="1391654"/>
    <lineage>
        <taxon>Bacteria</taxon>
        <taxon>Pseudomonadati</taxon>
        <taxon>Myxococcota</taxon>
        <taxon>Polyangia</taxon>
        <taxon>Polyangiales</taxon>
        <taxon>Labilitrichaceae</taxon>
        <taxon>Labilithrix</taxon>
    </lineage>
</organism>
<dbReference type="GO" id="GO:0005524">
    <property type="term" value="F:ATP binding"/>
    <property type="evidence" value="ECO:0007669"/>
    <property type="project" value="UniProtKB-UniRule"/>
</dbReference>
<feature type="binding site" evidence="7">
    <location>
        <position position="182"/>
    </location>
    <ligand>
        <name>ATP</name>
        <dbReference type="ChEBI" id="CHEBI:30616"/>
    </ligand>
</feature>
<keyword evidence="2 7" id="KW-0808">Transferase</keyword>
<comment type="subunit">
    <text evidence="7">Monomer.</text>
</comment>
<evidence type="ECO:0000256" key="2">
    <source>
        <dbReference type="ARBA" id="ARBA00022679"/>
    </source>
</evidence>
<dbReference type="NCBIfam" id="NF006015">
    <property type="entry name" value="PRK08154.1"/>
    <property type="match status" value="1"/>
</dbReference>
<comment type="similarity">
    <text evidence="7">Belongs to the shikimate kinase family.</text>
</comment>
<evidence type="ECO:0000256" key="5">
    <source>
        <dbReference type="ARBA" id="ARBA00022840"/>
    </source>
</evidence>
<dbReference type="GO" id="GO:0000287">
    <property type="term" value="F:magnesium ion binding"/>
    <property type="evidence" value="ECO:0007669"/>
    <property type="project" value="UniProtKB-UniRule"/>
</dbReference>
<dbReference type="GO" id="GO:0008652">
    <property type="term" value="P:amino acid biosynthetic process"/>
    <property type="evidence" value="ECO:0007669"/>
    <property type="project" value="UniProtKB-KW"/>
</dbReference>
<dbReference type="EC" id="2.7.1.71" evidence="7"/>
<comment type="function">
    <text evidence="7">Catalyzes the specific phosphorylation of the 3-hydroxyl group of shikimic acid using ATP as a cosubstrate.</text>
</comment>
<dbReference type="STRING" id="1391654.AKJ09_05634"/>
<evidence type="ECO:0000256" key="7">
    <source>
        <dbReference type="HAMAP-Rule" id="MF_00109"/>
    </source>
</evidence>
<protein>
    <recommendedName>
        <fullName evidence="7">Shikimate kinase</fullName>
        <shortName evidence="7">SK</shortName>
        <ecNumber evidence="7">2.7.1.71</ecNumber>
    </recommendedName>
</protein>
<dbReference type="SUPFAM" id="SSF47413">
    <property type="entry name" value="lambda repressor-like DNA-binding domains"/>
    <property type="match status" value="1"/>
</dbReference>
<keyword evidence="1 7" id="KW-0028">Amino-acid biosynthesis</keyword>
<dbReference type="CDD" id="cd00464">
    <property type="entry name" value="SK"/>
    <property type="match status" value="1"/>
</dbReference>
<dbReference type="GO" id="GO:0009073">
    <property type="term" value="P:aromatic amino acid family biosynthetic process"/>
    <property type="evidence" value="ECO:0007669"/>
    <property type="project" value="UniProtKB-KW"/>
</dbReference>
<dbReference type="SMART" id="SM00530">
    <property type="entry name" value="HTH_XRE"/>
    <property type="match status" value="1"/>
</dbReference>
<dbReference type="SUPFAM" id="SSF52540">
    <property type="entry name" value="P-loop containing nucleoside triphosphate hydrolases"/>
    <property type="match status" value="1"/>
</dbReference>
<sequence>MELGLTIRALAKGAGVSERFLAQLEAGEGNISVARLEDVGEALGTNGAELLASASRPKAASSCPPVLAFVGLRGAGKSSVGSAVASILGVPFVELDELIVREAQMTLSTLFEIHGESYYRSVEREVLRRFLAREEPAVLATGGSLVTDPETWGLLRSRAHTVWLKATPDEHWSRVVTQGDARPMRDRPRAMNELKALLTSREPLYRQADTVVDTSARNPDDVVAELVGQLKA</sequence>
<dbReference type="GO" id="GO:0005829">
    <property type="term" value="C:cytosol"/>
    <property type="evidence" value="ECO:0007669"/>
    <property type="project" value="TreeGrafter"/>
</dbReference>
<comment type="cofactor">
    <cofactor evidence="7">
        <name>Mg(2+)</name>
        <dbReference type="ChEBI" id="CHEBI:18420"/>
    </cofactor>
    <text evidence="7">Binds 1 Mg(2+) ion per subunit.</text>
</comment>
<dbReference type="GO" id="GO:0004765">
    <property type="term" value="F:shikimate kinase activity"/>
    <property type="evidence" value="ECO:0007669"/>
    <property type="project" value="UniProtKB-UniRule"/>
</dbReference>
<dbReference type="AlphaFoldDB" id="A0A0K1PZK8"/>
<dbReference type="InterPro" id="IPR001387">
    <property type="entry name" value="Cro/C1-type_HTH"/>
</dbReference>
<keyword evidence="4 7" id="KW-0418">Kinase</keyword>
<name>A0A0K1PZK8_9BACT</name>
<dbReference type="EMBL" id="CP012333">
    <property type="protein sequence ID" value="AKU98970.1"/>
    <property type="molecule type" value="Genomic_DNA"/>
</dbReference>
<comment type="catalytic activity">
    <reaction evidence="7">
        <text>shikimate + ATP = 3-phosphoshikimate + ADP + H(+)</text>
        <dbReference type="Rhea" id="RHEA:13121"/>
        <dbReference type="ChEBI" id="CHEBI:15378"/>
        <dbReference type="ChEBI" id="CHEBI:30616"/>
        <dbReference type="ChEBI" id="CHEBI:36208"/>
        <dbReference type="ChEBI" id="CHEBI:145989"/>
        <dbReference type="ChEBI" id="CHEBI:456216"/>
        <dbReference type="EC" id="2.7.1.71"/>
    </reaction>
</comment>
<dbReference type="CDD" id="cd00093">
    <property type="entry name" value="HTH_XRE"/>
    <property type="match status" value="1"/>
</dbReference>
<feature type="binding site" evidence="7">
    <location>
        <begin position="74"/>
        <end position="79"/>
    </location>
    <ligand>
        <name>ATP</name>
        <dbReference type="ChEBI" id="CHEBI:30616"/>
    </ligand>
</feature>
<keyword evidence="7" id="KW-0460">Magnesium</keyword>
<evidence type="ECO:0000256" key="4">
    <source>
        <dbReference type="ARBA" id="ARBA00022777"/>
    </source>
</evidence>
<keyword evidence="7" id="KW-0963">Cytoplasm</keyword>
<proteinExistence type="inferred from homology"/>
<dbReference type="InterPro" id="IPR000623">
    <property type="entry name" value="Shikimate_kinase/TSH1"/>
</dbReference>
<evidence type="ECO:0000256" key="1">
    <source>
        <dbReference type="ARBA" id="ARBA00022605"/>
    </source>
</evidence>
<comment type="pathway">
    <text evidence="7">Metabolic intermediate biosynthesis; chorismate biosynthesis; chorismate from D-erythrose 4-phosphate and phosphoenolpyruvate: step 5/7.</text>
</comment>
<feature type="domain" description="HTH cro/C1-type" evidence="8">
    <location>
        <begin position="2"/>
        <end position="50"/>
    </location>
</feature>
<comment type="subcellular location">
    <subcellularLocation>
        <location evidence="7">Cytoplasm</location>
    </subcellularLocation>
</comment>
<feature type="binding site" evidence="7">
    <location>
        <position position="120"/>
    </location>
    <ligand>
        <name>substrate</name>
    </ligand>
</feature>
<dbReference type="Pfam" id="PF01381">
    <property type="entry name" value="HTH_3"/>
    <property type="match status" value="1"/>
</dbReference>
<dbReference type="InterPro" id="IPR010982">
    <property type="entry name" value="Lambda_DNA-bd_dom_sf"/>
</dbReference>
<evidence type="ECO:0000313" key="9">
    <source>
        <dbReference type="EMBL" id="AKU98970.1"/>
    </source>
</evidence>
<dbReference type="KEGG" id="llu:AKJ09_05634"/>
<dbReference type="Gene3D" id="1.10.260.40">
    <property type="entry name" value="lambda repressor-like DNA-binding domains"/>
    <property type="match status" value="1"/>
</dbReference>
<dbReference type="PATRIC" id="fig|1391654.3.peg.5713"/>
<keyword evidence="10" id="KW-1185">Reference proteome</keyword>
<accession>A0A0K1PZK8</accession>
<keyword evidence="5 7" id="KW-0067">ATP-binding</keyword>
<dbReference type="GO" id="GO:0009423">
    <property type="term" value="P:chorismate biosynthetic process"/>
    <property type="evidence" value="ECO:0007669"/>
    <property type="project" value="UniProtKB-UniRule"/>
</dbReference>
<feature type="binding site" evidence="7">
    <location>
        <position position="96"/>
    </location>
    <ligand>
        <name>substrate</name>
    </ligand>
</feature>
<feature type="binding site" evidence="7">
    <location>
        <position position="143"/>
    </location>
    <ligand>
        <name>substrate</name>
    </ligand>
</feature>
<dbReference type="PROSITE" id="PS50943">
    <property type="entry name" value="HTH_CROC1"/>
    <property type="match status" value="1"/>
</dbReference>
<dbReference type="Gene3D" id="3.40.50.300">
    <property type="entry name" value="P-loop containing nucleotide triphosphate hydrolases"/>
    <property type="match status" value="1"/>
</dbReference>
<evidence type="ECO:0000259" key="8">
    <source>
        <dbReference type="PROSITE" id="PS50943"/>
    </source>
</evidence>
<evidence type="ECO:0000313" key="10">
    <source>
        <dbReference type="Proteomes" id="UP000064967"/>
    </source>
</evidence>
<feature type="binding site" evidence="7">
    <location>
        <position position="78"/>
    </location>
    <ligand>
        <name>Mg(2+)</name>
        <dbReference type="ChEBI" id="CHEBI:18420"/>
    </ligand>
</feature>
<keyword evidence="3 7" id="KW-0547">Nucleotide-binding</keyword>
<dbReference type="PANTHER" id="PTHR21087">
    <property type="entry name" value="SHIKIMATE KINASE"/>
    <property type="match status" value="1"/>
</dbReference>
<evidence type="ECO:0000256" key="3">
    <source>
        <dbReference type="ARBA" id="ARBA00022741"/>
    </source>
</evidence>
<evidence type="ECO:0000256" key="6">
    <source>
        <dbReference type="ARBA" id="ARBA00023141"/>
    </source>
</evidence>
<dbReference type="InterPro" id="IPR027417">
    <property type="entry name" value="P-loop_NTPase"/>
</dbReference>
<reference evidence="9 10" key="1">
    <citation type="submission" date="2015-08" db="EMBL/GenBank/DDBJ databases">
        <authorList>
            <person name="Babu N.S."/>
            <person name="Beckwith C.J."/>
            <person name="Beseler K.G."/>
            <person name="Brison A."/>
            <person name="Carone J.V."/>
            <person name="Caskin T.P."/>
            <person name="Diamond M."/>
            <person name="Durham M.E."/>
            <person name="Foxe J.M."/>
            <person name="Go M."/>
            <person name="Henderson B.A."/>
            <person name="Jones I.B."/>
            <person name="McGettigan J.A."/>
            <person name="Micheletti S.J."/>
            <person name="Nasrallah M.E."/>
            <person name="Ortiz D."/>
            <person name="Piller C.R."/>
            <person name="Privatt S.R."/>
            <person name="Schneider S.L."/>
            <person name="Sharp S."/>
            <person name="Smith T.C."/>
            <person name="Stanton J.D."/>
            <person name="Ullery H.E."/>
            <person name="Wilson R.J."/>
            <person name="Serrano M.G."/>
            <person name="Buck G."/>
            <person name="Lee V."/>
            <person name="Wang Y."/>
            <person name="Carvalho R."/>
            <person name="Voegtly L."/>
            <person name="Shi R."/>
            <person name="Duckworth R."/>
            <person name="Johnson A."/>
            <person name="Loviza R."/>
            <person name="Walstead R."/>
            <person name="Shah Z."/>
            <person name="Kiflezghi M."/>
            <person name="Wade K."/>
            <person name="Ball S.L."/>
            <person name="Bradley K.W."/>
            <person name="Asai D.J."/>
            <person name="Bowman C.A."/>
            <person name="Russell D.A."/>
            <person name="Pope W.H."/>
            <person name="Jacobs-Sera D."/>
            <person name="Hendrix R.W."/>
            <person name="Hatfull G.F."/>
        </authorList>
    </citation>
    <scope>NUCLEOTIDE SEQUENCE [LARGE SCALE GENOMIC DNA]</scope>
    <source>
        <strain evidence="9 10">DSM 27648</strain>
    </source>
</reference>
<keyword evidence="7" id="KW-0479">Metal-binding</keyword>
<feature type="binding site" evidence="7">
    <location>
        <position position="201"/>
    </location>
    <ligand>
        <name>substrate</name>
    </ligand>
</feature>